<dbReference type="AlphaFoldDB" id="R9T9G5"/>
<dbReference type="EMBL" id="CP005934">
    <property type="protein sequence ID" value="AGN26291.1"/>
    <property type="molecule type" value="Genomic_DNA"/>
</dbReference>
<evidence type="ECO:0000313" key="2">
    <source>
        <dbReference type="Proteomes" id="UP000014070"/>
    </source>
</evidence>
<keyword evidence="2" id="KW-1185">Reference proteome</keyword>
<dbReference type="HOGENOM" id="CLU_1003262_0_0_2"/>
<evidence type="ECO:0000313" key="1">
    <source>
        <dbReference type="EMBL" id="AGN26291.1"/>
    </source>
</evidence>
<dbReference type="Proteomes" id="UP000014070">
    <property type="component" value="Chromosome"/>
</dbReference>
<proteinExistence type="predicted"/>
<dbReference type="InParanoid" id="R9T9G5"/>
<protein>
    <submittedName>
        <fullName evidence="1">Uncharacterized protein</fullName>
    </submittedName>
</protein>
<gene>
    <name evidence="1" type="ORF">MMINT_09330</name>
</gene>
<name>R9T9G5_METII</name>
<dbReference type="KEGG" id="mer:MMINT_09330"/>
<reference evidence="1 2" key="1">
    <citation type="journal article" date="2013" name="Genome Announc.">
        <title>Genome sequence of 'Candidatus Methanomassiliicoccus intestinalis' Issoire-Mx1, a third thermoplasmatales-related methanogenic archaeon from human feces.</title>
        <authorList>
            <person name="Borrel G."/>
            <person name="Harris H.M."/>
            <person name="Parisot N."/>
            <person name="Gaci N."/>
            <person name="Tottey W."/>
            <person name="Mihajlovski A."/>
            <person name="Deane J."/>
            <person name="Gribaldo S."/>
            <person name="Bardot O."/>
            <person name="Peyretaillade E."/>
            <person name="Peyret P."/>
            <person name="O'Toole P.W."/>
            <person name="Brugere J.F."/>
        </authorList>
    </citation>
    <scope>NUCLEOTIDE SEQUENCE [LARGE SCALE GENOMIC DNA]</scope>
    <source>
        <strain evidence="1 2">Issoire-Mx1</strain>
    </source>
</reference>
<organism evidence="1 2">
    <name type="scientific">Methanomassiliicoccus intestinalis (strain Issoire-Mx1)</name>
    <dbReference type="NCBI Taxonomy" id="1295009"/>
    <lineage>
        <taxon>Archaea</taxon>
        <taxon>Methanobacteriati</taxon>
        <taxon>Thermoplasmatota</taxon>
        <taxon>Thermoplasmata</taxon>
        <taxon>Methanomassiliicoccales</taxon>
        <taxon>Methanomassiliicoccaceae</taxon>
        <taxon>Methanomassiliicoccus</taxon>
    </lineage>
</organism>
<accession>R9T9G5</accession>
<sequence>MNIYLQSVVELMHKKGLEIMSVVLALVIATACLIPLTENASNQSFDDHRLADKVVTIRPQDIDENSSILELVLSYEQASAEKRYYESKGMEVEFYNPMEYISGTFKGDLIREMNSKLHLPMLDNADADRPLEPVKKDIIPKDDFSDRSSIPISGIIDLEFLEEVITFVENRSDRIECCLSELTSALHTQQETLLKVKLMSAYDDLFCVDLRSLDKYKQSMETQQFQQENLIEDDSETELDIQTCENVPDMLLTEQPVTENFLTDTFVLEVYLNSFNF</sequence>